<dbReference type="PANTHER" id="PTHR46577:SF1">
    <property type="entry name" value="HTH-TYPE TRANSCRIPTIONAL REGULATORY PROTEIN GABR"/>
    <property type="match status" value="1"/>
</dbReference>
<gene>
    <name evidence="8" type="ORF">G7066_12775</name>
</gene>
<dbReference type="Pfam" id="PF00155">
    <property type="entry name" value="Aminotran_1_2"/>
    <property type="match status" value="1"/>
</dbReference>
<dbReference type="SMART" id="SM00345">
    <property type="entry name" value="HTH_GNTR"/>
    <property type="match status" value="1"/>
</dbReference>
<feature type="region of interest" description="Disordered" evidence="6">
    <location>
        <begin position="105"/>
        <end position="136"/>
    </location>
</feature>
<dbReference type="GO" id="GO:0008483">
    <property type="term" value="F:transaminase activity"/>
    <property type="evidence" value="ECO:0007669"/>
    <property type="project" value="UniProtKB-KW"/>
</dbReference>
<evidence type="ECO:0000256" key="2">
    <source>
        <dbReference type="ARBA" id="ARBA00022898"/>
    </source>
</evidence>
<evidence type="ECO:0000313" key="9">
    <source>
        <dbReference type="Proteomes" id="UP000503441"/>
    </source>
</evidence>
<evidence type="ECO:0000256" key="3">
    <source>
        <dbReference type="ARBA" id="ARBA00023015"/>
    </source>
</evidence>
<keyword evidence="4" id="KW-0238">DNA-binding</keyword>
<feature type="compositionally biased region" description="Basic and acidic residues" evidence="6">
    <location>
        <begin position="105"/>
        <end position="114"/>
    </location>
</feature>
<dbReference type="CDD" id="cd07377">
    <property type="entry name" value="WHTH_GntR"/>
    <property type="match status" value="1"/>
</dbReference>
<dbReference type="Pfam" id="PF00392">
    <property type="entry name" value="GntR"/>
    <property type="match status" value="1"/>
</dbReference>
<comment type="similarity">
    <text evidence="1">In the C-terminal section; belongs to the class-I pyridoxal-phosphate-dependent aminotransferase family.</text>
</comment>
<keyword evidence="8" id="KW-0808">Transferase</keyword>
<name>A0ABX6K041_9MICO</name>
<dbReference type="InterPro" id="IPR004839">
    <property type="entry name" value="Aminotransferase_I/II_large"/>
</dbReference>
<organism evidence="8 9">
    <name type="scientific">Leucobacter coleopterorum</name>
    <dbReference type="NCBI Taxonomy" id="2714933"/>
    <lineage>
        <taxon>Bacteria</taxon>
        <taxon>Bacillati</taxon>
        <taxon>Actinomycetota</taxon>
        <taxon>Actinomycetes</taxon>
        <taxon>Micrococcales</taxon>
        <taxon>Microbacteriaceae</taxon>
        <taxon>Leucobacter</taxon>
    </lineage>
</organism>
<dbReference type="InterPro" id="IPR036390">
    <property type="entry name" value="WH_DNA-bd_sf"/>
</dbReference>
<dbReference type="CDD" id="cd00609">
    <property type="entry name" value="AAT_like"/>
    <property type="match status" value="1"/>
</dbReference>
<evidence type="ECO:0000256" key="6">
    <source>
        <dbReference type="SAM" id="MobiDB-lite"/>
    </source>
</evidence>
<keyword evidence="5" id="KW-0804">Transcription</keyword>
<feature type="domain" description="HTH gntR-type" evidence="7">
    <location>
        <begin position="15"/>
        <end position="83"/>
    </location>
</feature>
<evidence type="ECO:0000256" key="5">
    <source>
        <dbReference type="ARBA" id="ARBA00023163"/>
    </source>
</evidence>
<dbReference type="Gene3D" id="1.10.10.10">
    <property type="entry name" value="Winged helix-like DNA-binding domain superfamily/Winged helix DNA-binding domain"/>
    <property type="match status" value="1"/>
</dbReference>
<evidence type="ECO:0000256" key="1">
    <source>
        <dbReference type="ARBA" id="ARBA00005384"/>
    </source>
</evidence>
<sequence>MEQFPQLSVDRDQSVSLSDQLTHGLRELILSGAMRPSDTLPPSRALAVNLGVARSVVVNAYERLVGEGYLESRQGSGTRVVEQLPSWGEYRAHFVVGIRQAETGRDQVPAREPEPGGEVGRNAVAPPIDLRPGRPYVPTSPPREWVRALAAAARERWASDPPDARGEFTLRRAISDHARRSRGIDCDAEDIVVTTGTSEALVVIALALRELRSRAPRIAVEDPGYIEGAKALQRAGSSLVPAPVAEEGVTATALHKLTTDETLDAVMVTPSHQYPLGGRMPAVERHAILEWAARSGTFVIEDDYDSEFRHDGAVLPAMAALDRGGSVIYVTTLNKVLSPSLRCGAIVLGRGASAASLREAIFGVRRDLGEAVPAMMQKALAEFLSGDGFRREVGRTRREYRHRRELLLAECERLKLTVTGAAGGLHVVIPLPQSVSATAAAAQLEERGVLVGLVQSIAPGAEREAVSGGIIVGYGAESVSRMLLGLKRIAAVIKACGPSN</sequence>
<dbReference type="InterPro" id="IPR036388">
    <property type="entry name" value="WH-like_DNA-bd_sf"/>
</dbReference>
<dbReference type="Gene3D" id="3.40.640.10">
    <property type="entry name" value="Type I PLP-dependent aspartate aminotransferase-like (Major domain)"/>
    <property type="match status" value="1"/>
</dbReference>
<reference evidence="8 9" key="1">
    <citation type="submission" date="2020-03" db="EMBL/GenBank/DDBJ databases">
        <title>Leucobacter sp. nov., isolated from beetles.</title>
        <authorList>
            <person name="Hyun D.-W."/>
            <person name="Bae J.-W."/>
        </authorList>
    </citation>
    <scope>NUCLEOTIDE SEQUENCE [LARGE SCALE GENOMIC DNA]</scope>
    <source>
        <strain evidence="8 9">HDW9A</strain>
    </source>
</reference>
<protein>
    <submittedName>
        <fullName evidence="8">PLP-dependent aminotransferase family protein</fullName>
    </submittedName>
</protein>
<dbReference type="SUPFAM" id="SSF46785">
    <property type="entry name" value="Winged helix' DNA-binding domain"/>
    <property type="match status" value="1"/>
</dbReference>
<dbReference type="InterPro" id="IPR015421">
    <property type="entry name" value="PyrdxlP-dep_Trfase_major"/>
</dbReference>
<dbReference type="InterPro" id="IPR000524">
    <property type="entry name" value="Tscrpt_reg_HTH_GntR"/>
</dbReference>
<dbReference type="EMBL" id="CP049933">
    <property type="protein sequence ID" value="QIM19223.1"/>
    <property type="molecule type" value="Genomic_DNA"/>
</dbReference>
<evidence type="ECO:0000256" key="4">
    <source>
        <dbReference type="ARBA" id="ARBA00023125"/>
    </source>
</evidence>
<accession>A0ABX6K041</accession>
<dbReference type="PANTHER" id="PTHR46577">
    <property type="entry name" value="HTH-TYPE TRANSCRIPTIONAL REGULATORY PROTEIN GABR"/>
    <property type="match status" value="1"/>
</dbReference>
<keyword evidence="9" id="KW-1185">Reference proteome</keyword>
<dbReference type="PROSITE" id="PS50949">
    <property type="entry name" value="HTH_GNTR"/>
    <property type="match status" value="1"/>
</dbReference>
<proteinExistence type="inferred from homology"/>
<keyword evidence="2" id="KW-0663">Pyridoxal phosphate</keyword>
<keyword evidence="3" id="KW-0805">Transcription regulation</keyword>
<dbReference type="Proteomes" id="UP000503441">
    <property type="component" value="Chromosome"/>
</dbReference>
<dbReference type="InterPro" id="IPR051446">
    <property type="entry name" value="HTH_trans_reg/aminotransferase"/>
</dbReference>
<dbReference type="SUPFAM" id="SSF53383">
    <property type="entry name" value="PLP-dependent transferases"/>
    <property type="match status" value="1"/>
</dbReference>
<evidence type="ECO:0000313" key="8">
    <source>
        <dbReference type="EMBL" id="QIM19223.1"/>
    </source>
</evidence>
<keyword evidence="8" id="KW-0032">Aminotransferase</keyword>
<evidence type="ECO:0000259" key="7">
    <source>
        <dbReference type="PROSITE" id="PS50949"/>
    </source>
</evidence>
<dbReference type="InterPro" id="IPR015424">
    <property type="entry name" value="PyrdxlP-dep_Trfase"/>
</dbReference>